<comment type="similarity">
    <text evidence="3">Belongs to the alkaline phosphatase family.</text>
</comment>
<evidence type="ECO:0000256" key="2">
    <source>
        <dbReference type="PIRSR" id="PIRSR601952-2"/>
    </source>
</evidence>
<evidence type="ECO:0000256" key="1">
    <source>
        <dbReference type="ARBA" id="ARBA00012647"/>
    </source>
</evidence>
<dbReference type="GO" id="GO:0046872">
    <property type="term" value="F:metal ion binding"/>
    <property type="evidence" value="ECO:0007669"/>
    <property type="project" value="UniProtKB-KW"/>
</dbReference>
<reference evidence="5 6" key="1">
    <citation type="journal article" date="2019" name="PLoS Biol.">
        <title>Sex chromosomes control vertical transmission of feminizing Wolbachia symbionts in an isopod.</title>
        <authorList>
            <person name="Becking T."/>
            <person name="Chebbi M.A."/>
            <person name="Giraud I."/>
            <person name="Moumen B."/>
            <person name="Laverre T."/>
            <person name="Caubet Y."/>
            <person name="Peccoud J."/>
            <person name="Gilbert C."/>
            <person name="Cordaux R."/>
        </authorList>
    </citation>
    <scope>NUCLEOTIDE SEQUENCE [LARGE SCALE GENOMIC DNA]</scope>
    <source>
        <strain evidence="5">ANa2</strain>
        <tissue evidence="5">Whole body excluding digestive tract and cuticle</tissue>
    </source>
</reference>
<dbReference type="GO" id="GO:0004035">
    <property type="term" value="F:alkaline phosphatase activity"/>
    <property type="evidence" value="ECO:0007669"/>
    <property type="project" value="UniProtKB-EC"/>
</dbReference>
<name>A0A5N5TDG6_9CRUS</name>
<feature type="region of interest" description="Disordered" evidence="4">
    <location>
        <begin position="282"/>
        <end position="301"/>
    </location>
</feature>
<keyword evidence="2" id="KW-0479">Metal-binding</keyword>
<dbReference type="AlphaFoldDB" id="A0A5N5TDG6"/>
<feature type="binding site" evidence="2">
    <location>
        <position position="316"/>
    </location>
    <ligand>
        <name>Zn(2+)</name>
        <dbReference type="ChEBI" id="CHEBI:29105"/>
        <label>2</label>
    </ligand>
</feature>
<dbReference type="InterPro" id="IPR001952">
    <property type="entry name" value="Alkaline_phosphatase"/>
</dbReference>
<dbReference type="PRINTS" id="PR00113">
    <property type="entry name" value="ALKPHPHTASE"/>
</dbReference>
<accession>A0A5N5TDG6</accession>
<proteinExistence type="inferred from homology"/>
<comment type="cofactor">
    <cofactor evidence="2">
        <name>Zn(2+)</name>
        <dbReference type="ChEBI" id="CHEBI:29105"/>
    </cofactor>
    <text evidence="2">Binds 2 Zn(2+) ions.</text>
</comment>
<feature type="binding site" evidence="2">
    <location>
        <position position="199"/>
    </location>
    <ligand>
        <name>Zn(2+)</name>
        <dbReference type="ChEBI" id="CHEBI:29105"/>
        <label>2</label>
    </ligand>
</feature>
<evidence type="ECO:0000256" key="3">
    <source>
        <dbReference type="RuleBase" id="RU003946"/>
    </source>
</evidence>
<dbReference type="InterPro" id="IPR017850">
    <property type="entry name" value="Alkaline_phosphatase_core_sf"/>
</dbReference>
<feature type="binding site" evidence="2">
    <location>
        <position position="34"/>
    </location>
    <ligand>
        <name>Mg(2+)</name>
        <dbReference type="ChEBI" id="CHEBI:18420"/>
    </ligand>
</feature>
<dbReference type="SMART" id="SM00098">
    <property type="entry name" value="alkPPc"/>
    <property type="match status" value="1"/>
</dbReference>
<feature type="binding site" evidence="2">
    <location>
        <position position="32"/>
    </location>
    <ligand>
        <name>Mg(2+)</name>
        <dbReference type="ChEBI" id="CHEBI:18420"/>
    </ligand>
</feature>
<keyword evidence="2" id="KW-0460">Magnesium</keyword>
<dbReference type="Pfam" id="PF00245">
    <property type="entry name" value="Alk_phosphatase"/>
    <property type="match status" value="1"/>
</dbReference>
<dbReference type="SUPFAM" id="SSF53649">
    <property type="entry name" value="Alkaline phosphatase-like"/>
    <property type="match status" value="1"/>
</dbReference>
<dbReference type="EC" id="3.1.3.1" evidence="1"/>
<dbReference type="Proteomes" id="UP000326759">
    <property type="component" value="Unassembled WGS sequence"/>
</dbReference>
<keyword evidence="6" id="KW-1185">Reference proteome</keyword>
<dbReference type="Gene3D" id="3.40.720.10">
    <property type="entry name" value="Alkaline Phosphatase, subunit A"/>
    <property type="match status" value="1"/>
</dbReference>
<gene>
    <name evidence="5" type="primary">Alp-m_1</name>
    <name evidence="5" type="ORF">Anas_08598</name>
</gene>
<sequence>MLIEEYHTQSILRDFQIANRSTGVVTTTRITHATPAGAYAHIADRDWENDDAINNDGEDSEACDDIAEQLVFGETGTNLKVAMGGGRSGFLPNEITDEDGNPGQRDDGKNLKNIWLASHNTDGNTGVYVGHRDDLLAVNASETDYLLGLFSPSHMDYKLDTRTVTGEQPTLEEMTEKAIEILQKDPNGFFLFVEGGLIDWAHHDNEANVAMEEGIEFEKAITKAFTMTSPEDTLIVVTADHGQPITINGYPLRHEYILGLTGPSDQDNMLYNILMYTNGPGFRTQSSGKRPDSASEDYEDPHFAYPSTVPIEFSNHNGEDVVIYAKGPFAHLFSGTHENSYIPQVFRYAACVGEGLHYCDEL</sequence>
<organism evidence="5 6">
    <name type="scientific">Armadillidium nasatum</name>
    <dbReference type="NCBI Taxonomy" id="96803"/>
    <lineage>
        <taxon>Eukaryota</taxon>
        <taxon>Metazoa</taxon>
        <taxon>Ecdysozoa</taxon>
        <taxon>Arthropoda</taxon>
        <taxon>Crustacea</taxon>
        <taxon>Multicrustacea</taxon>
        <taxon>Malacostraca</taxon>
        <taxon>Eumalacostraca</taxon>
        <taxon>Peracarida</taxon>
        <taxon>Isopoda</taxon>
        <taxon>Oniscidea</taxon>
        <taxon>Crinocheta</taxon>
        <taxon>Armadillidiidae</taxon>
        <taxon>Armadillidium</taxon>
    </lineage>
</organism>
<dbReference type="EMBL" id="SEYY01002548">
    <property type="protein sequence ID" value="KAB7504706.1"/>
    <property type="molecule type" value="Genomic_DNA"/>
</dbReference>
<dbReference type="PANTHER" id="PTHR11596">
    <property type="entry name" value="ALKALINE PHOSPHATASE"/>
    <property type="match status" value="1"/>
</dbReference>
<feature type="binding site" evidence="2">
    <location>
        <position position="194"/>
    </location>
    <ligand>
        <name>Mg(2+)</name>
        <dbReference type="ChEBI" id="CHEBI:18420"/>
    </ligand>
</feature>
<evidence type="ECO:0000256" key="4">
    <source>
        <dbReference type="SAM" id="MobiDB-lite"/>
    </source>
</evidence>
<protein>
    <recommendedName>
        <fullName evidence="1">alkaline phosphatase</fullName>
        <ecNumber evidence="1">3.1.3.1</ecNumber>
    </recommendedName>
</protein>
<evidence type="ECO:0000313" key="5">
    <source>
        <dbReference type="EMBL" id="KAB7504706.1"/>
    </source>
</evidence>
<dbReference type="OrthoDB" id="6344440at2759"/>
<feature type="binding site" evidence="2">
    <location>
        <position position="203"/>
    </location>
    <ligand>
        <name>Zn(2+)</name>
        <dbReference type="ChEBI" id="CHEBI:29105"/>
        <label>2</label>
    </ligand>
</feature>
<feature type="binding site" evidence="2">
    <location>
        <position position="241"/>
    </location>
    <ligand>
        <name>Zn(2+)</name>
        <dbReference type="ChEBI" id="CHEBI:29105"/>
        <label>2</label>
    </ligand>
</feature>
<comment type="cofactor">
    <cofactor evidence="2">
        <name>Mg(2+)</name>
        <dbReference type="ChEBI" id="CHEBI:18420"/>
    </cofactor>
    <text evidence="2">Binds 1 Mg(2+) ion.</text>
</comment>
<comment type="caution">
    <text evidence="5">The sequence shown here is derived from an EMBL/GenBank/DDBJ whole genome shotgun (WGS) entry which is preliminary data.</text>
</comment>
<keyword evidence="2" id="KW-0862">Zinc</keyword>
<evidence type="ECO:0000313" key="6">
    <source>
        <dbReference type="Proteomes" id="UP000326759"/>
    </source>
</evidence>
<feature type="binding site" evidence="2">
    <location>
        <position position="240"/>
    </location>
    <ligand>
        <name>Zn(2+)</name>
        <dbReference type="ChEBI" id="CHEBI:29105"/>
        <label>2</label>
    </ligand>
</feature>
<dbReference type="PANTHER" id="PTHR11596:SF91">
    <property type="entry name" value="ALKALINE PHOSPHATASE-RELATED"/>
    <property type="match status" value="1"/>
</dbReference>
<dbReference type="CDD" id="cd16012">
    <property type="entry name" value="ALP"/>
    <property type="match status" value="1"/>
</dbReference>